<gene>
    <name evidence="2" type="ORF">KL928_000566</name>
    <name evidence="3" type="ORF">KL940_000870</name>
</gene>
<evidence type="ECO:0000313" key="3">
    <source>
        <dbReference type="EMBL" id="KAG7851988.1"/>
    </source>
</evidence>
<feature type="region of interest" description="Disordered" evidence="1">
    <location>
        <begin position="1"/>
        <end position="33"/>
    </location>
</feature>
<comment type="caution">
    <text evidence="2">The sequence shown here is derived from an EMBL/GenBank/DDBJ whole genome shotgun (WGS) entry which is preliminary data.</text>
</comment>
<name>A0AAN6DLY8_PICAN</name>
<dbReference type="Proteomes" id="UP001197328">
    <property type="component" value="Unassembled WGS sequence"/>
</dbReference>
<dbReference type="EMBL" id="JAHLVD010000002">
    <property type="protein sequence ID" value="KAG7851988.1"/>
    <property type="molecule type" value="Genomic_DNA"/>
</dbReference>
<keyword evidence="5" id="KW-1185">Reference proteome</keyword>
<accession>A0AAN6DLY8</accession>
<sequence>MSSVQTKTQPRQPWAAAIAAKPPPRTARPPPKTQAAAYVPVNNFNGEQLQTALAAKFKQIEAQVGPGGVYRGSPAWTTKNKKRRGLDWCLSRASRFRHTIASLSRLSGPGACAGQGSFHPGYPFGVSVQGPEALLVQNINLCPSELAPNLRAVHLYCGRCFRRSTDSETRATLSTVPSEHAPHSKHALLKHGRPIACFRQNVLWLPHTGSVLRRSVPKSPARHCAFL</sequence>
<dbReference type="EMBL" id="JAHLUX010000001">
    <property type="protein sequence ID" value="KAG7822091.1"/>
    <property type="molecule type" value="Genomic_DNA"/>
</dbReference>
<dbReference type="GeneID" id="66124617"/>
<protein>
    <submittedName>
        <fullName evidence="2">Uncharacterized protein</fullName>
    </submittedName>
</protein>
<feature type="compositionally biased region" description="Pro residues" evidence="1">
    <location>
        <begin position="21"/>
        <end position="32"/>
    </location>
</feature>
<dbReference type="AlphaFoldDB" id="A0AAN6DLY8"/>
<evidence type="ECO:0000256" key="1">
    <source>
        <dbReference type="SAM" id="MobiDB-lite"/>
    </source>
</evidence>
<evidence type="ECO:0000313" key="5">
    <source>
        <dbReference type="Proteomes" id="UP001197328"/>
    </source>
</evidence>
<feature type="compositionally biased region" description="Low complexity" evidence="1">
    <location>
        <begin position="9"/>
        <end position="20"/>
    </location>
</feature>
<proteinExistence type="predicted"/>
<dbReference type="Proteomes" id="UP001196530">
    <property type="component" value="Unassembled WGS sequence"/>
</dbReference>
<evidence type="ECO:0000313" key="4">
    <source>
        <dbReference type="Proteomes" id="UP001196530"/>
    </source>
</evidence>
<organism evidence="2 4">
    <name type="scientific">Pichia angusta</name>
    <name type="common">Yeast</name>
    <name type="synonym">Hansenula polymorpha</name>
    <dbReference type="NCBI Taxonomy" id="870730"/>
    <lineage>
        <taxon>Eukaryota</taxon>
        <taxon>Fungi</taxon>
        <taxon>Dikarya</taxon>
        <taxon>Ascomycota</taxon>
        <taxon>Saccharomycotina</taxon>
        <taxon>Pichiomycetes</taxon>
        <taxon>Pichiales</taxon>
        <taxon>Pichiaceae</taxon>
        <taxon>Ogataea</taxon>
    </lineage>
</organism>
<dbReference type="RefSeq" id="XP_043062461.1">
    <property type="nucleotide sequence ID" value="XM_043206275.1"/>
</dbReference>
<evidence type="ECO:0000313" key="2">
    <source>
        <dbReference type="EMBL" id="KAG7822091.1"/>
    </source>
</evidence>
<reference evidence="2 5" key="1">
    <citation type="journal article" date="2021" name="G3 (Bethesda)">
        <title>Genomic diversity, chromosomal rearrangements, and interspecies hybridization in the ogataea polymorpha species complex.</title>
        <authorList>
            <person name="Hanson S.J."/>
            <person name="Cinneide E.O."/>
            <person name="Salzberg L.I."/>
            <person name="Wolfe K.H."/>
            <person name="McGowan J."/>
            <person name="Fitzpatrick D.A."/>
            <person name="Matlin K."/>
        </authorList>
    </citation>
    <scope>NUCLEOTIDE SEQUENCE</scope>
    <source>
        <strain evidence="3">51-138</strain>
        <strain evidence="2">61-244</strain>
    </source>
</reference>